<evidence type="ECO:0000256" key="6">
    <source>
        <dbReference type="ARBA" id="ARBA00022842"/>
    </source>
</evidence>
<evidence type="ECO:0000256" key="8">
    <source>
        <dbReference type="ARBA" id="ARBA00029346"/>
    </source>
</evidence>
<dbReference type="AlphaFoldDB" id="A0A367ZKG0"/>
<evidence type="ECO:0000256" key="1">
    <source>
        <dbReference type="ARBA" id="ARBA00022490"/>
    </source>
</evidence>
<organism evidence="11 12">
    <name type="scientific">Candidatus Ozemobacter sibiricus</name>
    <dbReference type="NCBI Taxonomy" id="2268124"/>
    <lineage>
        <taxon>Bacteria</taxon>
        <taxon>Candidatus Ozemobacteria</taxon>
        <taxon>Candidatus Ozemobacterales</taxon>
        <taxon>Candidatus Ozemobacteraceae</taxon>
        <taxon>Candidatus Ozemobacter</taxon>
    </lineage>
</organism>
<feature type="binding site" evidence="9">
    <location>
        <position position="75"/>
    </location>
    <ligand>
        <name>substrate</name>
    </ligand>
</feature>
<evidence type="ECO:0000256" key="9">
    <source>
        <dbReference type="HAMAP-Rule" id="MF_00151"/>
    </source>
</evidence>
<comment type="similarity">
    <text evidence="9">Belongs to the bacterial CoaD family.</text>
</comment>
<dbReference type="UniPathway" id="UPA00241">
    <property type="reaction ID" value="UER00355"/>
</dbReference>
<dbReference type="EMBL" id="QOQW01000031">
    <property type="protein sequence ID" value="RCK77882.1"/>
    <property type="molecule type" value="Genomic_DNA"/>
</dbReference>
<dbReference type="GO" id="GO:0004595">
    <property type="term" value="F:pantetheine-phosphate adenylyltransferase activity"/>
    <property type="evidence" value="ECO:0007669"/>
    <property type="project" value="UniProtKB-UniRule"/>
</dbReference>
<dbReference type="PRINTS" id="PR01020">
    <property type="entry name" value="LPSBIOSNTHSS"/>
</dbReference>
<dbReference type="Proteomes" id="UP000252355">
    <property type="component" value="Unassembled WGS sequence"/>
</dbReference>
<dbReference type="InterPro" id="IPR004821">
    <property type="entry name" value="Cyt_trans-like"/>
</dbReference>
<dbReference type="EC" id="2.7.7.3" evidence="9"/>
<keyword evidence="3 9" id="KW-0548">Nucleotidyltransferase</keyword>
<keyword evidence="7 9" id="KW-0173">Coenzyme A biosynthesis</keyword>
<dbReference type="HAMAP" id="MF_00151">
    <property type="entry name" value="PPAT_bact"/>
    <property type="match status" value="1"/>
</dbReference>
<evidence type="ECO:0000259" key="10">
    <source>
        <dbReference type="Pfam" id="PF01467"/>
    </source>
</evidence>
<dbReference type="GO" id="GO:0015937">
    <property type="term" value="P:coenzyme A biosynthetic process"/>
    <property type="evidence" value="ECO:0007669"/>
    <property type="project" value="UniProtKB-UniRule"/>
</dbReference>
<feature type="binding site" evidence="9">
    <location>
        <position position="42"/>
    </location>
    <ligand>
        <name>substrate</name>
    </ligand>
</feature>
<comment type="subunit">
    <text evidence="9">Homohexamer.</text>
</comment>
<dbReference type="Pfam" id="PF01467">
    <property type="entry name" value="CTP_transf_like"/>
    <property type="match status" value="1"/>
</dbReference>
<keyword evidence="6 9" id="KW-0460">Magnesium</keyword>
<keyword evidence="4 9" id="KW-0547">Nucleotide-binding</keyword>
<dbReference type="GO" id="GO:0005524">
    <property type="term" value="F:ATP binding"/>
    <property type="evidence" value="ECO:0007669"/>
    <property type="project" value="UniProtKB-KW"/>
</dbReference>
<comment type="catalytic activity">
    <reaction evidence="8 9">
        <text>(R)-4'-phosphopantetheine + ATP + H(+) = 3'-dephospho-CoA + diphosphate</text>
        <dbReference type="Rhea" id="RHEA:19801"/>
        <dbReference type="ChEBI" id="CHEBI:15378"/>
        <dbReference type="ChEBI" id="CHEBI:30616"/>
        <dbReference type="ChEBI" id="CHEBI:33019"/>
        <dbReference type="ChEBI" id="CHEBI:57328"/>
        <dbReference type="ChEBI" id="CHEBI:61723"/>
        <dbReference type="EC" id="2.7.7.3"/>
    </reaction>
</comment>
<keyword evidence="1 9" id="KW-0963">Cytoplasm</keyword>
<feature type="binding site" evidence="9">
    <location>
        <begin position="10"/>
        <end position="11"/>
    </location>
    <ligand>
        <name>ATP</name>
        <dbReference type="ChEBI" id="CHEBI:30616"/>
    </ligand>
</feature>
<accession>A0A367ZKG0</accession>
<feature type="binding site" evidence="9">
    <location>
        <position position="100"/>
    </location>
    <ligand>
        <name>ATP</name>
        <dbReference type="ChEBI" id="CHEBI:30616"/>
    </ligand>
</feature>
<dbReference type="InterPro" id="IPR001980">
    <property type="entry name" value="PPAT"/>
</dbReference>
<dbReference type="PANTHER" id="PTHR21342:SF1">
    <property type="entry name" value="PHOSPHOPANTETHEINE ADENYLYLTRANSFERASE"/>
    <property type="match status" value="1"/>
</dbReference>
<evidence type="ECO:0000256" key="3">
    <source>
        <dbReference type="ARBA" id="ARBA00022695"/>
    </source>
</evidence>
<feature type="binding site" evidence="9">
    <location>
        <position position="10"/>
    </location>
    <ligand>
        <name>substrate</name>
    </ligand>
</feature>
<name>A0A367ZKG0_9BACT</name>
<dbReference type="GO" id="GO:0005737">
    <property type="term" value="C:cytoplasm"/>
    <property type="evidence" value="ECO:0007669"/>
    <property type="project" value="UniProtKB-SubCell"/>
</dbReference>
<gene>
    <name evidence="9" type="primary">coaD</name>
    <name evidence="11" type="ORF">OZSIB_2041</name>
</gene>
<comment type="cofactor">
    <cofactor evidence="9">
        <name>Mg(2+)</name>
        <dbReference type="ChEBI" id="CHEBI:18420"/>
    </cofactor>
</comment>
<reference evidence="11 12" key="1">
    <citation type="submission" date="2018-05" db="EMBL/GenBank/DDBJ databases">
        <title>A metagenomic window into the 2 km-deep terrestrial subsurface aquifer revealed taxonomically and functionally diverse microbial community comprising novel uncultured bacterial lineages.</title>
        <authorList>
            <person name="Kadnikov V.V."/>
            <person name="Mardanov A.V."/>
            <person name="Beletsky A.V."/>
            <person name="Banks D."/>
            <person name="Pimenov N.V."/>
            <person name="Frank Y.A."/>
            <person name="Karnachuk O.V."/>
            <person name="Ravin N.V."/>
        </authorList>
    </citation>
    <scope>NUCLEOTIDE SEQUENCE [LARGE SCALE GENOMIC DNA]</scope>
    <source>
        <strain evidence="11">BY5</strain>
    </source>
</reference>
<comment type="caution">
    <text evidence="9">Lacks conserved residue(s) required for the propagation of feature annotation.</text>
</comment>
<dbReference type="PANTHER" id="PTHR21342">
    <property type="entry name" value="PHOSPHOPANTETHEINE ADENYLYLTRANSFERASE"/>
    <property type="match status" value="1"/>
</dbReference>
<feature type="site" description="Transition state stabilizer" evidence="9">
    <location>
        <position position="18"/>
    </location>
</feature>
<dbReference type="SUPFAM" id="SSF52374">
    <property type="entry name" value="Nucleotidylyl transferase"/>
    <property type="match status" value="1"/>
</dbReference>
<sequence length="165" mass="18967">MSRKAVYAGSFDPITNSHLWMIEQGSRLFDELIVAIGQNPDKRYTFSLEERRRVLQASVEGLAGVTVDHFENRYLVEYARSQGAGYIVRAIRDTRDFEFERGMRHINQDLHPEITTVFLMPPRQIAEVSSSLVKGMVGPEGWQEVVQQYVPAPVFQLLKDWHGRS</sequence>
<feature type="binding site" evidence="9">
    <location>
        <position position="18"/>
    </location>
    <ligand>
        <name>ATP</name>
        <dbReference type="ChEBI" id="CHEBI:30616"/>
    </ligand>
</feature>
<evidence type="ECO:0000256" key="2">
    <source>
        <dbReference type="ARBA" id="ARBA00022679"/>
    </source>
</evidence>
<feature type="domain" description="Cytidyltransferase-like" evidence="10">
    <location>
        <begin position="6"/>
        <end position="134"/>
    </location>
</feature>
<dbReference type="InterPro" id="IPR014729">
    <property type="entry name" value="Rossmann-like_a/b/a_fold"/>
</dbReference>
<evidence type="ECO:0000256" key="4">
    <source>
        <dbReference type="ARBA" id="ARBA00022741"/>
    </source>
</evidence>
<comment type="subcellular location">
    <subcellularLocation>
        <location evidence="9">Cytoplasm</location>
    </subcellularLocation>
</comment>
<feature type="binding site" evidence="9">
    <location>
        <begin position="125"/>
        <end position="131"/>
    </location>
    <ligand>
        <name>ATP</name>
        <dbReference type="ChEBI" id="CHEBI:30616"/>
    </ligand>
</feature>
<dbReference type="NCBIfam" id="TIGR01510">
    <property type="entry name" value="coaD_prev_kdtB"/>
    <property type="match status" value="1"/>
</dbReference>
<comment type="function">
    <text evidence="9">Reversibly transfers an adenylyl group from ATP to 4'-phosphopantetheine, yielding dephospho-CoA (dPCoA) and pyrophosphate.</text>
</comment>
<evidence type="ECO:0000256" key="7">
    <source>
        <dbReference type="ARBA" id="ARBA00022993"/>
    </source>
</evidence>
<protein>
    <recommendedName>
        <fullName evidence="9">Phosphopantetheine adenylyltransferase</fullName>
        <ecNumber evidence="9">2.7.7.3</ecNumber>
    </recommendedName>
    <alternativeName>
        <fullName evidence="9">Dephospho-CoA pyrophosphorylase</fullName>
    </alternativeName>
    <alternativeName>
        <fullName evidence="9">Pantetheine-phosphate adenylyltransferase</fullName>
        <shortName evidence="9">PPAT</shortName>
    </alternativeName>
</protein>
<evidence type="ECO:0000256" key="5">
    <source>
        <dbReference type="ARBA" id="ARBA00022840"/>
    </source>
</evidence>
<feature type="binding site" evidence="9">
    <location>
        <position position="89"/>
    </location>
    <ligand>
        <name>substrate</name>
    </ligand>
</feature>
<dbReference type="Gene3D" id="3.40.50.620">
    <property type="entry name" value="HUPs"/>
    <property type="match status" value="1"/>
</dbReference>
<keyword evidence="2 9" id="KW-0808">Transferase</keyword>
<comment type="caution">
    <text evidence="11">The sequence shown here is derived from an EMBL/GenBank/DDBJ whole genome shotgun (WGS) entry which is preliminary data.</text>
</comment>
<evidence type="ECO:0000313" key="12">
    <source>
        <dbReference type="Proteomes" id="UP000252355"/>
    </source>
</evidence>
<evidence type="ECO:0000313" key="11">
    <source>
        <dbReference type="EMBL" id="RCK77882.1"/>
    </source>
</evidence>
<comment type="pathway">
    <text evidence="9">Cofactor biosynthesis; coenzyme A biosynthesis; CoA from (R)-pantothenate: step 4/5.</text>
</comment>
<keyword evidence="5 9" id="KW-0067">ATP-binding</keyword>
<proteinExistence type="inferred from homology"/>
<dbReference type="NCBIfam" id="TIGR00125">
    <property type="entry name" value="cyt_tran_rel"/>
    <property type="match status" value="1"/>
</dbReference>